<accession>A0ABQ5J0Q3</accession>
<comment type="caution">
    <text evidence="1">The sequence shown here is derived from an EMBL/GenBank/DDBJ whole genome shotgun (WGS) entry which is preliminary data.</text>
</comment>
<dbReference type="Gene3D" id="2.40.70.10">
    <property type="entry name" value="Acid Proteases"/>
    <property type="match status" value="1"/>
</dbReference>
<evidence type="ECO:0000313" key="2">
    <source>
        <dbReference type="Proteomes" id="UP001151760"/>
    </source>
</evidence>
<gene>
    <name evidence="1" type="ORF">Tco_1122475</name>
</gene>
<dbReference type="PANTHER" id="PTHR33067">
    <property type="entry name" value="RNA-DIRECTED DNA POLYMERASE-RELATED"/>
    <property type="match status" value="1"/>
</dbReference>
<name>A0ABQ5J0Q3_9ASTR</name>
<proteinExistence type="predicted"/>
<sequence length="829" mass="92852">MVLLANSSTNTRRSTLFMDKTLMAKLGFDRNILSTVLNNTNANGPIAFHITPIGPAHPAEPLGVNGSTGPTVLSDGPKSGFAGSVGAIGSDGTLGSIGSARRELGPHGQTTRQETILPNPLHAMTLQDPATGNWNIDTGASSHLNDSVSSFSDIFNMSIYPSVSVGDGHSIPITNSDHSILPTPHRPLYLNNVLITPNIHSSLTGWMLRCDSTGDLYPVTKPSTVPNAFFTSQYTSHQRLRHPGSEVLRRVLSIYFLCDYSNTTLNRRRASNSELVEPLLEPERTLNRRRRRRNRRLSENFYPNGDNEPLGLLAMVSPTTPGSAITIPETANEFAIKGNIIKIFYHGLSKITQEVLNAAAGGIFLYKTPNQAYQLLEDKVLLKLDWAKNQKTKPSLKKTVAFADEGSSNSNTDKIMARMDAMTLKMDAQYKELQNLLKTKPILMQMNRLSPQPQALGTTFEARVRDYMAAHTKRMERFENAIFKQCEEINNRITKIFGLLKELTTSRTLKKVLIREEAKVPVTKNVNSISQAKGGEERSDKMDEVLDNTVKPIVTETEISVKEDKGNNETKIKPVKRAEKKEVEELLSSRPIEYYLKHKINEKLIEGLVDNNRFNDSLSRARVGKVKGKTCNVLPRRIGGLKHVNTPIDQGSDVNVMPYSTYMKLTDERLAETDIRLSLASHLYIYLLGIAEDVLVEFAEHVYPIDFVILYIKENEKRPFILGTPFLTTAKATIKFDKGTITLRTRKSKVSFHRIPDSPCLTNKGVKNDIEPITPTITVNRLVLEWEEKIKIHLERKMELNQWRSKNFKGKHPTLIATKEGMEDEVEVT</sequence>
<dbReference type="CDD" id="cd00303">
    <property type="entry name" value="retropepsin_like"/>
    <property type="match status" value="1"/>
</dbReference>
<dbReference type="EMBL" id="BQNB010021402">
    <property type="protein sequence ID" value="GJU06045.1"/>
    <property type="molecule type" value="Genomic_DNA"/>
</dbReference>
<evidence type="ECO:0000313" key="1">
    <source>
        <dbReference type="EMBL" id="GJU06045.1"/>
    </source>
</evidence>
<dbReference type="PANTHER" id="PTHR33067:SF9">
    <property type="entry name" value="RNA-DIRECTED DNA POLYMERASE"/>
    <property type="match status" value="1"/>
</dbReference>
<organism evidence="1 2">
    <name type="scientific">Tanacetum coccineum</name>
    <dbReference type="NCBI Taxonomy" id="301880"/>
    <lineage>
        <taxon>Eukaryota</taxon>
        <taxon>Viridiplantae</taxon>
        <taxon>Streptophyta</taxon>
        <taxon>Embryophyta</taxon>
        <taxon>Tracheophyta</taxon>
        <taxon>Spermatophyta</taxon>
        <taxon>Magnoliopsida</taxon>
        <taxon>eudicotyledons</taxon>
        <taxon>Gunneridae</taxon>
        <taxon>Pentapetalae</taxon>
        <taxon>asterids</taxon>
        <taxon>campanulids</taxon>
        <taxon>Asterales</taxon>
        <taxon>Asteraceae</taxon>
        <taxon>Asteroideae</taxon>
        <taxon>Anthemideae</taxon>
        <taxon>Anthemidinae</taxon>
        <taxon>Tanacetum</taxon>
    </lineage>
</organism>
<reference evidence="1" key="2">
    <citation type="submission" date="2022-01" db="EMBL/GenBank/DDBJ databases">
        <authorList>
            <person name="Yamashiro T."/>
            <person name="Shiraishi A."/>
            <person name="Satake H."/>
            <person name="Nakayama K."/>
        </authorList>
    </citation>
    <scope>NUCLEOTIDE SEQUENCE</scope>
</reference>
<keyword evidence="2" id="KW-1185">Reference proteome</keyword>
<protein>
    <submittedName>
        <fullName evidence="1">Zinc finger, CCHC-type containing protein</fullName>
    </submittedName>
</protein>
<dbReference type="Proteomes" id="UP001151760">
    <property type="component" value="Unassembled WGS sequence"/>
</dbReference>
<reference evidence="1" key="1">
    <citation type="journal article" date="2022" name="Int. J. Mol. Sci.">
        <title>Draft Genome of Tanacetum Coccineum: Genomic Comparison of Closely Related Tanacetum-Family Plants.</title>
        <authorList>
            <person name="Yamashiro T."/>
            <person name="Shiraishi A."/>
            <person name="Nakayama K."/>
            <person name="Satake H."/>
        </authorList>
    </citation>
    <scope>NUCLEOTIDE SEQUENCE</scope>
</reference>
<dbReference type="InterPro" id="IPR021109">
    <property type="entry name" value="Peptidase_aspartic_dom_sf"/>
</dbReference>